<keyword evidence="15" id="KW-1185">Reference proteome</keyword>
<dbReference type="InterPro" id="IPR013562">
    <property type="entry name" value="TmcA/NAT10_N"/>
</dbReference>
<dbReference type="InterPro" id="IPR027417">
    <property type="entry name" value="P-loop_NTPase"/>
</dbReference>
<dbReference type="Gene3D" id="3.40.630.30">
    <property type="match status" value="1"/>
</dbReference>
<keyword evidence="2 9" id="KW-0820">tRNA-binding</keyword>
<feature type="domain" description="TmcA/NAT10 N-terminal" evidence="11">
    <location>
        <begin position="8"/>
        <end position="153"/>
    </location>
</feature>
<evidence type="ECO:0000313" key="15">
    <source>
        <dbReference type="Proteomes" id="UP000033924"/>
    </source>
</evidence>
<keyword evidence="1 9" id="KW-0963">Cytoplasm</keyword>
<dbReference type="GO" id="GO:1990883">
    <property type="term" value="F:18S rRNA cytidine N-acetyltransferase activity"/>
    <property type="evidence" value="ECO:0007669"/>
    <property type="project" value="TreeGrafter"/>
</dbReference>
<dbReference type="GO" id="GO:0051391">
    <property type="term" value="P:tRNA acetylation"/>
    <property type="evidence" value="ECO:0007669"/>
    <property type="project" value="UniProtKB-UniRule"/>
</dbReference>
<evidence type="ECO:0000256" key="5">
    <source>
        <dbReference type="ARBA" id="ARBA00022741"/>
    </source>
</evidence>
<evidence type="ECO:0000259" key="10">
    <source>
        <dbReference type="Pfam" id="PF05127"/>
    </source>
</evidence>
<dbReference type="PATRIC" id="fig|65700.7.peg.1684"/>
<evidence type="ECO:0000256" key="3">
    <source>
        <dbReference type="ARBA" id="ARBA00022679"/>
    </source>
</evidence>
<dbReference type="AlphaFoldDB" id="A0A0M2K8A6"/>
<dbReference type="PANTHER" id="PTHR10925:SF5">
    <property type="entry name" value="RNA CYTIDINE ACETYLTRANSFERASE"/>
    <property type="match status" value="1"/>
</dbReference>
<dbReference type="SUPFAM" id="SSF55729">
    <property type="entry name" value="Acyl-CoA N-acyltransferases (Nat)"/>
    <property type="match status" value="1"/>
</dbReference>
<feature type="binding site" evidence="9">
    <location>
        <position position="177"/>
    </location>
    <ligand>
        <name>ATP</name>
        <dbReference type="ChEBI" id="CHEBI:30616"/>
    </ligand>
</feature>
<dbReference type="GO" id="GO:0000049">
    <property type="term" value="F:tRNA binding"/>
    <property type="evidence" value="ECO:0007669"/>
    <property type="project" value="UniProtKB-UniRule"/>
</dbReference>
<dbReference type="GO" id="GO:1904812">
    <property type="term" value="P:rRNA acetylation involved in maturation of SSU-rRNA"/>
    <property type="evidence" value="ECO:0007669"/>
    <property type="project" value="TreeGrafter"/>
</dbReference>
<keyword evidence="7 9" id="KW-0694">RNA-binding</keyword>
<dbReference type="EC" id="2.3.1.193" evidence="9"/>
<dbReference type="InterPro" id="IPR038321">
    <property type="entry name" value="TmcA_C_sf"/>
</dbReference>
<dbReference type="InterPro" id="IPR033442">
    <property type="entry name" value="TmcA_tRNA_bind"/>
</dbReference>
<dbReference type="EMBL" id="JXNU01000003">
    <property type="protein sequence ID" value="KKF35179.1"/>
    <property type="molecule type" value="Genomic_DNA"/>
</dbReference>
<comment type="similarity">
    <text evidence="9">Belongs to the TmcA family.</text>
</comment>
<dbReference type="InterPro" id="IPR007807">
    <property type="entry name" value="TcmA/NAT10_helicase"/>
</dbReference>
<dbReference type="FunFam" id="3.40.50.11040:FF:000003">
    <property type="entry name" value="tRNA(Met) cytidine acetyltransferase TmcA"/>
    <property type="match status" value="1"/>
</dbReference>
<dbReference type="GO" id="GO:0002101">
    <property type="term" value="P:tRNA wobble cytosine modification"/>
    <property type="evidence" value="ECO:0007669"/>
    <property type="project" value="UniProtKB-UniRule"/>
</dbReference>
<dbReference type="Pfam" id="PF05127">
    <property type="entry name" value="NAT10_TcmA_helicase"/>
    <property type="match status" value="1"/>
</dbReference>
<gene>
    <name evidence="9" type="primary">tmcA</name>
    <name evidence="14" type="ORF">SY86_06645</name>
</gene>
<keyword evidence="3 9" id="KW-0808">Transferase</keyword>
<evidence type="ECO:0000256" key="6">
    <source>
        <dbReference type="ARBA" id="ARBA00022840"/>
    </source>
</evidence>
<reference evidence="14 15" key="1">
    <citation type="submission" date="2015-01" db="EMBL/GenBank/DDBJ databases">
        <title>Erwinia tracheiphila.</title>
        <authorList>
            <person name="Shapiro L.R."/>
        </authorList>
    </citation>
    <scope>NUCLEOTIDE SEQUENCE [LARGE SCALE GENOMIC DNA]</scope>
    <source>
        <strain evidence="14 15">BuffGH</strain>
    </source>
</reference>
<keyword evidence="6 9" id="KW-0067">ATP-binding</keyword>
<evidence type="ECO:0000259" key="12">
    <source>
        <dbReference type="Pfam" id="PF13718"/>
    </source>
</evidence>
<evidence type="ECO:0000256" key="4">
    <source>
        <dbReference type="ARBA" id="ARBA00022694"/>
    </source>
</evidence>
<dbReference type="Gene3D" id="3.40.50.300">
    <property type="entry name" value="P-loop containing nucleotide triphosphate hydrolases"/>
    <property type="match status" value="1"/>
</dbReference>
<dbReference type="Pfam" id="PF17176">
    <property type="entry name" value="tRNA_bind_3"/>
    <property type="match status" value="1"/>
</dbReference>
<evidence type="ECO:0000256" key="2">
    <source>
        <dbReference type="ARBA" id="ARBA00022555"/>
    </source>
</evidence>
<dbReference type="GO" id="GO:0005524">
    <property type="term" value="F:ATP binding"/>
    <property type="evidence" value="ECO:0007669"/>
    <property type="project" value="UniProtKB-UniRule"/>
</dbReference>
<dbReference type="InterPro" id="IPR016181">
    <property type="entry name" value="Acyl_CoA_acyltransferase"/>
</dbReference>
<dbReference type="InterPro" id="IPR024914">
    <property type="entry name" value="tRNA_acetyltr_TmcA"/>
</dbReference>
<comment type="function">
    <text evidence="9">Catalyzes the formation of N(4)-acetylcytidine (ac(4)C) at the wobble position of tRNA(Met), by using acetyl-CoA as an acetyl donor and ATP (or GTP).</text>
</comment>
<keyword evidence="8 9" id="KW-0012">Acyltransferase</keyword>
<dbReference type="PANTHER" id="PTHR10925">
    <property type="entry name" value="N-ACETYLTRANSFERASE 10"/>
    <property type="match status" value="1"/>
</dbReference>
<dbReference type="InterPro" id="IPR032672">
    <property type="entry name" value="TmcA/NAT10/Kre33"/>
</dbReference>
<comment type="subcellular location">
    <subcellularLocation>
        <location evidence="9">Cytoplasm</location>
    </subcellularLocation>
</comment>
<sequence length="671" mass="75060">MSDYAHLISHTEMLRQRGMRQLLIISGDFAWCLDQAIRWKTLLPGDWMWLGDTPQSPLHCSLKAVRTLLGQEFTHAVFDAREGFNADALAILAGTLRAGSWLLILIPDWRQWPLHADADSLRWSETNTAIATPHFVSRWQQMINQDQYVALLRQHHPLHLPQLKSAQKWQPDTFSQQQALLEKLLSSPPGIFVLIAPRGRGKSALAGSLAARWPRRSLITAPTRVSTNVLMKFAAGNAEFIAPDRLLALSPAQWPQNTDWLLIDEAAAIPTPLLHKLVVLAPRVLLTTTSQGYEGTGQGFLLKFCSSLPQATLLKLDSPLRWAADDPVEQFLNRALLFCEEERAQGTSEVRYCFPRQSDWINRPQLPEKMYQLLVSAHYRTSPLDLRRMMDAPGMHFCAALQGEHVQGAMWLVDEGGLERTLTEAIWAGLRRPAGNLVAQSLAAHGGFPEAAQMRSQRICRIAIAPLLRRRGIGREMVVQSLGRATERDFLSVSFGYTASLWQFWQACGFTLVRFGTRPEASSGCYTAMAIMPLTAQGHLLGRRASQRLARDWPWLQRYLSNVDLSLANCAQSVDENEEWRELAGFAWAQRPFEASIAALGRLASKQPDLPLLQAALLQGTPSAVLCQLFSLSGRKALLTALRKETQRALQAIDSGRSAHWQAFIGSLRSR</sequence>
<comment type="caution">
    <text evidence="14">The sequence shown here is derived from an EMBL/GenBank/DDBJ whole genome shotgun (WGS) entry which is preliminary data.</text>
</comment>
<dbReference type="Gene3D" id="1.20.120.890">
    <property type="entry name" value="tRNA(Met) cytidine acetyltransferase, tail domain"/>
    <property type="match status" value="1"/>
</dbReference>
<dbReference type="Pfam" id="PF13718">
    <property type="entry name" value="GNAT_acetyltr_2"/>
    <property type="match status" value="1"/>
</dbReference>
<evidence type="ECO:0000256" key="7">
    <source>
        <dbReference type="ARBA" id="ARBA00022884"/>
    </source>
</evidence>
<comment type="catalytic activity">
    <reaction evidence="9">
        <text>cytidine(34) in elongator tRNA(Met) + acetyl-CoA + ATP + H2O = N(4)-acetylcytidine(34) in elongator tRNA(Met) + ADP + phosphate + CoA + H(+)</text>
        <dbReference type="Rhea" id="RHEA:43788"/>
        <dbReference type="Rhea" id="RHEA-COMP:10693"/>
        <dbReference type="Rhea" id="RHEA-COMP:10694"/>
        <dbReference type="ChEBI" id="CHEBI:15377"/>
        <dbReference type="ChEBI" id="CHEBI:15378"/>
        <dbReference type="ChEBI" id="CHEBI:30616"/>
        <dbReference type="ChEBI" id="CHEBI:43474"/>
        <dbReference type="ChEBI" id="CHEBI:57287"/>
        <dbReference type="ChEBI" id="CHEBI:57288"/>
        <dbReference type="ChEBI" id="CHEBI:74900"/>
        <dbReference type="ChEBI" id="CHEBI:82748"/>
        <dbReference type="ChEBI" id="CHEBI:456216"/>
        <dbReference type="EC" id="2.3.1.193"/>
    </reaction>
</comment>
<dbReference type="STRING" id="65700.SY86_06645"/>
<evidence type="ECO:0000313" key="14">
    <source>
        <dbReference type="EMBL" id="KKF35179.1"/>
    </source>
</evidence>
<evidence type="ECO:0000256" key="9">
    <source>
        <dbReference type="HAMAP-Rule" id="MF_01886"/>
    </source>
</evidence>
<evidence type="ECO:0000259" key="11">
    <source>
        <dbReference type="Pfam" id="PF08351"/>
    </source>
</evidence>
<dbReference type="SUPFAM" id="SSF52540">
    <property type="entry name" value="P-loop containing nucleoside triphosphate hydrolases"/>
    <property type="match status" value="1"/>
</dbReference>
<feature type="domain" description="tRNA(Met) cytidine acetyltransferase TmcA tRNA-binding" evidence="13">
    <location>
        <begin position="538"/>
        <end position="654"/>
    </location>
</feature>
<dbReference type="Gene3D" id="3.40.50.11040">
    <property type="match status" value="1"/>
</dbReference>
<comment type="caution">
    <text evidence="9">Lacks conserved residue(s) required for the propagation of feature annotation.</text>
</comment>
<keyword evidence="4 9" id="KW-0819">tRNA processing</keyword>
<dbReference type="Proteomes" id="UP000033924">
    <property type="component" value="Unassembled WGS sequence"/>
</dbReference>
<feature type="domain" description="N-acetyltransferase" evidence="12">
    <location>
        <begin position="369"/>
        <end position="478"/>
    </location>
</feature>
<proteinExistence type="inferred from homology"/>
<dbReference type="Pfam" id="PF08351">
    <property type="entry name" value="TmcA_N"/>
    <property type="match status" value="1"/>
</dbReference>
<accession>A0A0M2K8A6</accession>
<dbReference type="HAMAP" id="MF_01886">
    <property type="entry name" value="tRNA_acetyltr_TmcA"/>
    <property type="match status" value="1"/>
</dbReference>
<evidence type="ECO:0000259" key="13">
    <source>
        <dbReference type="Pfam" id="PF17176"/>
    </source>
</evidence>
<dbReference type="GO" id="GO:0051392">
    <property type="term" value="F:tRNA cytidine N4-acetyltransferase activity"/>
    <property type="evidence" value="ECO:0007669"/>
    <property type="project" value="UniProtKB-UniRule"/>
</dbReference>
<feature type="binding site" evidence="9">
    <location>
        <position position="321"/>
    </location>
    <ligand>
        <name>ATP</name>
        <dbReference type="ChEBI" id="CHEBI:30616"/>
    </ligand>
</feature>
<organism evidence="14 15">
    <name type="scientific">Erwinia tracheiphila</name>
    <dbReference type="NCBI Taxonomy" id="65700"/>
    <lineage>
        <taxon>Bacteria</taxon>
        <taxon>Pseudomonadati</taxon>
        <taxon>Pseudomonadota</taxon>
        <taxon>Gammaproteobacteria</taxon>
        <taxon>Enterobacterales</taxon>
        <taxon>Erwiniaceae</taxon>
        <taxon>Erwinia</taxon>
    </lineage>
</organism>
<dbReference type="RefSeq" id="WP_040465299.1">
    <property type="nucleotide sequence ID" value="NZ_JXNU01000003.1"/>
</dbReference>
<feature type="domain" description="TcmA/NAT10 helicase" evidence="10">
    <location>
        <begin position="193"/>
        <end position="338"/>
    </location>
</feature>
<dbReference type="GO" id="GO:0005737">
    <property type="term" value="C:cytoplasm"/>
    <property type="evidence" value="ECO:0007669"/>
    <property type="project" value="UniProtKB-SubCell"/>
</dbReference>
<evidence type="ECO:0000256" key="8">
    <source>
        <dbReference type="ARBA" id="ARBA00023315"/>
    </source>
</evidence>
<dbReference type="InterPro" id="IPR000182">
    <property type="entry name" value="GNAT_dom"/>
</dbReference>
<protein>
    <recommendedName>
        <fullName evidence="9">tRNA(Met) cytidine acetyltransferase TmcA</fullName>
        <ecNumber evidence="9">2.3.1.193</ecNumber>
    </recommendedName>
</protein>
<evidence type="ECO:0000256" key="1">
    <source>
        <dbReference type="ARBA" id="ARBA00022490"/>
    </source>
</evidence>
<name>A0A0M2K8A6_9GAMM</name>
<keyword evidence="5 9" id="KW-0547">Nucleotide-binding</keyword>